<proteinExistence type="predicted"/>
<accession>A0ABN9E517</accession>
<comment type="caution">
    <text evidence="1">The sequence shown here is derived from an EMBL/GenBank/DDBJ whole genome shotgun (WGS) entry which is preliminary data.</text>
</comment>
<dbReference type="Proteomes" id="UP001162483">
    <property type="component" value="Unassembled WGS sequence"/>
</dbReference>
<reference evidence="1" key="1">
    <citation type="submission" date="2023-05" db="EMBL/GenBank/DDBJ databases">
        <authorList>
            <person name="Stuckert A."/>
        </authorList>
    </citation>
    <scope>NUCLEOTIDE SEQUENCE</scope>
</reference>
<organism evidence="1 2">
    <name type="scientific">Staurois parvus</name>
    <dbReference type="NCBI Taxonomy" id="386267"/>
    <lineage>
        <taxon>Eukaryota</taxon>
        <taxon>Metazoa</taxon>
        <taxon>Chordata</taxon>
        <taxon>Craniata</taxon>
        <taxon>Vertebrata</taxon>
        <taxon>Euteleostomi</taxon>
        <taxon>Amphibia</taxon>
        <taxon>Batrachia</taxon>
        <taxon>Anura</taxon>
        <taxon>Neobatrachia</taxon>
        <taxon>Ranoidea</taxon>
        <taxon>Ranidae</taxon>
        <taxon>Staurois</taxon>
    </lineage>
</organism>
<dbReference type="EMBL" id="CATNWA010015029">
    <property type="protein sequence ID" value="CAI9578716.1"/>
    <property type="molecule type" value="Genomic_DNA"/>
</dbReference>
<evidence type="ECO:0000313" key="1">
    <source>
        <dbReference type="EMBL" id="CAI9578716.1"/>
    </source>
</evidence>
<gene>
    <name evidence="1" type="ORF">SPARVUS_LOCUS8967511</name>
</gene>
<sequence length="54" mass="5805">MPAVTPVLCPASSDPCPQLYCLLYTALQTNGLCTLPYIMLTISFALLTPCKLPC</sequence>
<keyword evidence="2" id="KW-1185">Reference proteome</keyword>
<protein>
    <submittedName>
        <fullName evidence="1">Uncharacterized protein</fullName>
    </submittedName>
</protein>
<evidence type="ECO:0000313" key="2">
    <source>
        <dbReference type="Proteomes" id="UP001162483"/>
    </source>
</evidence>
<name>A0ABN9E517_9NEOB</name>